<feature type="repeat" description="WD" evidence="3">
    <location>
        <begin position="267"/>
        <end position="308"/>
    </location>
</feature>
<dbReference type="OrthoDB" id="756370at2759"/>
<dbReference type="PANTHER" id="PTHR18763:SF0">
    <property type="entry name" value="WD REPEAT-CONTAINING PROTEIN 18"/>
    <property type="match status" value="1"/>
</dbReference>
<dbReference type="InterPro" id="IPR045227">
    <property type="entry name" value="WDR18/Ipi3/RID3"/>
</dbReference>
<sequence length="429" mass="47360">MSTMQEVLVTSDAAGQQWNSSIWDPVAGTSLLTFKGSTSAPHTLSILNNEYILGALPTKSVIQVWSLQKTDNTQMQIVCPGRVTSLTTTPDGNYCIAAVSENIHIWQVCTGHLLTVLSRHYQQIKCIKCTDDGTCFVTAGDDNLVIAWNLAKVLADCGNPSHQVEPDHVWSHHSLPVTDLFIGSGGNRARVVSSSLDQTCKMYDLVSGDLLCNLVFDVSITSVTMDTAEYRLFAGGSNGVIHCIDMFEMPVQKERHIEKESEDITCFEGHKKQVTCLCVSINGGKLISGSDDCNVKIWDVFSGQCTKTLDHKGMLTNVFLIPTPPALLDLNTPRNCIIKPFQRHLYIPGEQTDESDGTVTMMFNHSEKMESVVDYMSDVSSYLSQITEISDPEEELAKCKEEIAMLKSANHKLFQFAAKGILHQEEQIT</sequence>
<evidence type="ECO:0000256" key="1">
    <source>
        <dbReference type="ARBA" id="ARBA00022574"/>
    </source>
</evidence>
<dbReference type="Gene3D" id="2.130.10.10">
    <property type="entry name" value="YVTN repeat-like/Quinoprotein amine dehydrogenase"/>
    <property type="match status" value="2"/>
</dbReference>
<dbReference type="GO" id="GO:0005656">
    <property type="term" value="C:nuclear pre-replicative complex"/>
    <property type="evidence" value="ECO:0007669"/>
    <property type="project" value="TreeGrafter"/>
</dbReference>
<dbReference type="InterPro" id="IPR019775">
    <property type="entry name" value="WD40_repeat_CS"/>
</dbReference>
<comment type="caution">
    <text evidence="4">The sequence shown here is derived from an EMBL/GenBank/DDBJ whole genome shotgun (WGS) entry which is preliminary data.</text>
</comment>
<gene>
    <name evidence="4" type="ORF">MGAL_10B024090</name>
</gene>
<keyword evidence="2" id="KW-0677">Repeat</keyword>
<dbReference type="PANTHER" id="PTHR18763">
    <property type="entry name" value="WD-REPEAT PROTEIN 18"/>
    <property type="match status" value="1"/>
</dbReference>
<dbReference type="GO" id="GO:0006364">
    <property type="term" value="P:rRNA processing"/>
    <property type="evidence" value="ECO:0007669"/>
    <property type="project" value="TreeGrafter"/>
</dbReference>
<dbReference type="PROSITE" id="PS50082">
    <property type="entry name" value="WD_REPEATS_2"/>
    <property type="match status" value="2"/>
</dbReference>
<protein>
    <submittedName>
        <fullName evidence="4">Pre-rRNA-processing protein IPI3</fullName>
    </submittedName>
</protein>
<dbReference type="SUPFAM" id="SSF50998">
    <property type="entry name" value="Quinoprotein alcohol dehydrogenase-like"/>
    <property type="match status" value="1"/>
</dbReference>
<organism evidence="4 5">
    <name type="scientific">Mytilus galloprovincialis</name>
    <name type="common">Mediterranean mussel</name>
    <dbReference type="NCBI Taxonomy" id="29158"/>
    <lineage>
        <taxon>Eukaryota</taxon>
        <taxon>Metazoa</taxon>
        <taxon>Spiralia</taxon>
        <taxon>Lophotrochozoa</taxon>
        <taxon>Mollusca</taxon>
        <taxon>Bivalvia</taxon>
        <taxon>Autobranchia</taxon>
        <taxon>Pteriomorphia</taxon>
        <taxon>Mytilida</taxon>
        <taxon>Mytiloidea</taxon>
        <taxon>Mytilidae</taxon>
        <taxon>Mytilinae</taxon>
        <taxon>Mytilus</taxon>
    </lineage>
</organism>
<reference evidence="4" key="1">
    <citation type="submission" date="2018-11" db="EMBL/GenBank/DDBJ databases">
        <authorList>
            <person name="Alioto T."/>
            <person name="Alioto T."/>
        </authorList>
    </citation>
    <scope>NUCLEOTIDE SEQUENCE</scope>
</reference>
<dbReference type="Pfam" id="PF00400">
    <property type="entry name" value="WD40"/>
    <property type="match status" value="3"/>
</dbReference>
<dbReference type="AlphaFoldDB" id="A0A8B6CXC9"/>
<dbReference type="InterPro" id="IPR011047">
    <property type="entry name" value="Quinoprotein_ADH-like_sf"/>
</dbReference>
<keyword evidence="5" id="KW-1185">Reference proteome</keyword>
<evidence type="ECO:0000313" key="4">
    <source>
        <dbReference type="EMBL" id="VDI10536.1"/>
    </source>
</evidence>
<feature type="repeat" description="WD" evidence="3">
    <location>
        <begin position="117"/>
        <end position="150"/>
    </location>
</feature>
<dbReference type="GO" id="GO:0120330">
    <property type="term" value="C:rixosome complex"/>
    <property type="evidence" value="ECO:0007669"/>
    <property type="project" value="TreeGrafter"/>
</dbReference>
<accession>A0A8B6CXC9</accession>
<dbReference type="InterPro" id="IPR015943">
    <property type="entry name" value="WD40/YVTN_repeat-like_dom_sf"/>
</dbReference>
<dbReference type="EMBL" id="UYJE01002409">
    <property type="protein sequence ID" value="VDI10536.1"/>
    <property type="molecule type" value="Genomic_DNA"/>
</dbReference>
<dbReference type="InterPro" id="IPR001680">
    <property type="entry name" value="WD40_rpt"/>
</dbReference>
<evidence type="ECO:0000313" key="5">
    <source>
        <dbReference type="Proteomes" id="UP000596742"/>
    </source>
</evidence>
<dbReference type="GO" id="GO:0006261">
    <property type="term" value="P:DNA-templated DNA replication"/>
    <property type="evidence" value="ECO:0007669"/>
    <property type="project" value="TreeGrafter"/>
</dbReference>
<dbReference type="SMART" id="SM00320">
    <property type="entry name" value="WD40"/>
    <property type="match status" value="6"/>
</dbReference>
<evidence type="ECO:0000256" key="2">
    <source>
        <dbReference type="ARBA" id="ARBA00022737"/>
    </source>
</evidence>
<proteinExistence type="predicted"/>
<keyword evidence="1 3" id="KW-0853">WD repeat</keyword>
<dbReference type="PROSITE" id="PS00678">
    <property type="entry name" value="WD_REPEATS_1"/>
    <property type="match status" value="1"/>
</dbReference>
<dbReference type="PROSITE" id="PS50294">
    <property type="entry name" value="WD_REPEATS_REGION"/>
    <property type="match status" value="1"/>
</dbReference>
<name>A0A8B6CXC9_MYTGA</name>
<dbReference type="Proteomes" id="UP000596742">
    <property type="component" value="Unassembled WGS sequence"/>
</dbReference>
<evidence type="ECO:0000256" key="3">
    <source>
        <dbReference type="PROSITE-ProRule" id="PRU00221"/>
    </source>
</evidence>